<feature type="chain" id="PRO_5007282163" evidence="1">
    <location>
        <begin position="21"/>
        <end position="139"/>
    </location>
</feature>
<evidence type="ECO:0000313" key="2">
    <source>
        <dbReference type="EMBL" id="CZF82849.1"/>
    </source>
</evidence>
<dbReference type="AlphaFoldDB" id="A0A128F7U7"/>
<feature type="signal peptide" evidence="1">
    <location>
        <begin position="1"/>
        <end position="20"/>
    </location>
</feature>
<dbReference type="Gene3D" id="1.20.120.1620">
    <property type="match status" value="1"/>
</dbReference>
<organism evidence="2 3">
    <name type="scientific">Grimontia celer</name>
    <dbReference type="NCBI Taxonomy" id="1796497"/>
    <lineage>
        <taxon>Bacteria</taxon>
        <taxon>Pseudomonadati</taxon>
        <taxon>Pseudomonadota</taxon>
        <taxon>Gammaproteobacteria</taxon>
        <taxon>Vibrionales</taxon>
        <taxon>Vibrionaceae</taxon>
        <taxon>Grimontia</taxon>
    </lineage>
</organism>
<dbReference type="RefSeq" id="WP_231870140.1">
    <property type="nucleotide sequence ID" value="NZ_FIZX01000002.1"/>
</dbReference>
<name>A0A128F7U7_9GAMM</name>
<sequence length="139" mass="15516">MNKLLGIGLLLLSLGCPVFAESAGERVLEARNQLKDYALASCLMTIDPESQVAKDLSYTKRSLSFMGKGSYMVIQDEETFETKHDPYPEAEAMMLREAENLVGYLQSGDISKSYGCFRAYQSKAFNDYIISQDGFIVVE</sequence>
<keyword evidence="1" id="KW-0732">Signal</keyword>
<dbReference type="Proteomes" id="UP000071641">
    <property type="component" value="Unassembled WGS sequence"/>
</dbReference>
<dbReference type="EMBL" id="FIZX01000002">
    <property type="protein sequence ID" value="CZF82849.1"/>
    <property type="molecule type" value="Genomic_DNA"/>
</dbReference>
<protein>
    <submittedName>
        <fullName evidence="2">Uncharacterized protein</fullName>
    </submittedName>
</protein>
<accession>A0A128F7U7</accession>
<evidence type="ECO:0000256" key="1">
    <source>
        <dbReference type="SAM" id="SignalP"/>
    </source>
</evidence>
<proteinExistence type="predicted"/>
<reference evidence="3" key="1">
    <citation type="submission" date="2016-02" db="EMBL/GenBank/DDBJ databases">
        <authorList>
            <person name="Rodrigo-Torres Lidia"/>
            <person name="Arahal R.David."/>
        </authorList>
    </citation>
    <scope>NUCLEOTIDE SEQUENCE [LARGE SCALE GENOMIC DNA]</scope>
    <source>
        <strain evidence="3">CECT 9029</strain>
    </source>
</reference>
<dbReference type="InterPro" id="IPR038314">
    <property type="entry name" value="T6SS_sf"/>
</dbReference>
<evidence type="ECO:0000313" key="3">
    <source>
        <dbReference type="Proteomes" id="UP000071641"/>
    </source>
</evidence>
<keyword evidence="3" id="KW-1185">Reference proteome</keyword>
<dbReference type="PROSITE" id="PS51257">
    <property type="entry name" value="PROKAR_LIPOPROTEIN"/>
    <property type="match status" value="1"/>
</dbReference>
<gene>
    <name evidence="2" type="ORF">GCE9029_03478</name>
</gene>